<dbReference type="EMBL" id="JARJCW010000118">
    <property type="protein sequence ID" value="KAJ7192590.1"/>
    <property type="molecule type" value="Genomic_DNA"/>
</dbReference>
<gene>
    <name evidence="3" type="ORF">GGX14DRAFT_479946</name>
</gene>
<reference evidence="3" key="1">
    <citation type="submission" date="2023-03" db="EMBL/GenBank/DDBJ databases">
        <title>Massive genome expansion in bonnet fungi (Mycena s.s.) driven by repeated elements and novel gene families across ecological guilds.</title>
        <authorList>
            <consortium name="Lawrence Berkeley National Laboratory"/>
            <person name="Harder C.B."/>
            <person name="Miyauchi S."/>
            <person name="Viragh M."/>
            <person name="Kuo A."/>
            <person name="Thoen E."/>
            <person name="Andreopoulos B."/>
            <person name="Lu D."/>
            <person name="Skrede I."/>
            <person name="Drula E."/>
            <person name="Henrissat B."/>
            <person name="Morin E."/>
            <person name="Kohler A."/>
            <person name="Barry K."/>
            <person name="LaButti K."/>
            <person name="Morin E."/>
            <person name="Salamov A."/>
            <person name="Lipzen A."/>
            <person name="Mereny Z."/>
            <person name="Hegedus B."/>
            <person name="Baldrian P."/>
            <person name="Stursova M."/>
            <person name="Weitz H."/>
            <person name="Taylor A."/>
            <person name="Grigoriev I.V."/>
            <person name="Nagy L.G."/>
            <person name="Martin F."/>
            <person name="Kauserud H."/>
        </authorList>
    </citation>
    <scope>NUCLEOTIDE SEQUENCE</scope>
    <source>
        <strain evidence="3">9144</strain>
    </source>
</reference>
<comment type="caution">
    <text evidence="3">The sequence shown here is derived from an EMBL/GenBank/DDBJ whole genome shotgun (WGS) entry which is preliminary data.</text>
</comment>
<sequence>MVGSRNSARKGVAAPSQPKTQPESRALLAKEKGNKAFNQSKWLNAAQHYQEAEKLEPTNPIYPSNLSAALFEMGNYTECVSAILRCCSHLDFETQAPLASRLSIRLAKALSQSFAAGNSISIHENTPKIARLEQAGPTEGPDATVWSFWRNIAQNPNHLVAVDDARARLLNLPLLKQALSSSCEYFSISHDDVQSLLENCSMPDGPGNAAGLDSIDLTSLPPTRLSSLAFLLGGVGDARHVFGTLVGIHETSRRMNTKQQDALKVHVTLLDIKEHALARDLVVVFLLSKIMTCADTVERLELQATVFYLYTALVMPRYCHRRFCDAAEEIQSKLVQTGNKLLPWISLDSRCVPAIQAALRLWTSLPSISTAHHLSQHVYSPSTDENRSFNLANESKWYSEIKAFLPPAATHVKTSWVVNPTLFDDSGERRLVTMDGDTFGIIRQLATFHRRHKVIPFRLLADSPAFGYVAGFFDSVIAALESLHGKLTLEFIHGDLQSELLRMRTYPALRENLNLPVKFSKIWLSNVPDYINGPLGTALFAVPSLQDTNSKTGANHLLSFPAFFGEPKAFSNTYAHLEARDFSSHLGCRVVYMDVLDVTILSPLPLPRPNPELATREVLKTWLIRVFLCTLINGKKNSVAKIITPSTIVTFIHLLIHLHTVGYPGHWLSDFLQNLMSNNLVTDLLPYTDALPISLRHDWKKGRPDARLQLEPWIPEMEAIVARILPALPFALTPPKALPAPEDIGLFTAMIHCYGEASVPDPVASLLFFNRSKVRVENITDWQSHLLAVLRGEGAGKGMGANICIVLSMDALSWEMVGQISWRMSRARVKRMKTEGWVVAVYDTHDHKIVSSTAVAKDWKELNES</sequence>
<dbReference type="InterPro" id="IPR011990">
    <property type="entry name" value="TPR-like_helical_dom_sf"/>
</dbReference>
<evidence type="ECO:0000256" key="1">
    <source>
        <dbReference type="SAM" id="MobiDB-lite"/>
    </source>
</evidence>
<dbReference type="SUPFAM" id="SSF48452">
    <property type="entry name" value="TPR-like"/>
    <property type="match status" value="1"/>
</dbReference>
<dbReference type="Proteomes" id="UP001219525">
    <property type="component" value="Unassembled WGS sequence"/>
</dbReference>
<dbReference type="Gene3D" id="1.25.40.10">
    <property type="entry name" value="Tetratricopeptide repeat domain"/>
    <property type="match status" value="1"/>
</dbReference>
<dbReference type="Pfam" id="PF14737">
    <property type="entry name" value="DUF4470"/>
    <property type="match status" value="1"/>
</dbReference>
<evidence type="ECO:0000313" key="4">
    <source>
        <dbReference type="Proteomes" id="UP001219525"/>
    </source>
</evidence>
<feature type="region of interest" description="Disordered" evidence="1">
    <location>
        <begin position="1"/>
        <end position="27"/>
    </location>
</feature>
<organism evidence="3 4">
    <name type="scientific">Mycena pura</name>
    <dbReference type="NCBI Taxonomy" id="153505"/>
    <lineage>
        <taxon>Eukaryota</taxon>
        <taxon>Fungi</taxon>
        <taxon>Dikarya</taxon>
        <taxon>Basidiomycota</taxon>
        <taxon>Agaricomycotina</taxon>
        <taxon>Agaricomycetes</taxon>
        <taxon>Agaricomycetidae</taxon>
        <taxon>Agaricales</taxon>
        <taxon>Marasmiineae</taxon>
        <taxon>Mycenaceae</taxon>
        <taxon>Mycena</taxon>
    </lineage>
</organism>
<protein>
    <recommendedName>
        <fullName evidence="2">DUF4470 domain-containing protein</fullName>
    </recommendedName>
</protein>
<feature type="domain" description="DUF4470" evidence="2">
    <location>
        <begin position="214"/>
        <end position="308"/>
    </location>
</feature>
<name>A0AAD6UXU3_9AGAR</name>
<proteinExistence type="predicted"/>
<dbReference type="AlphaFoldDB" id="A0AAD6UXU3"/>
<keyword evidence="4" id="KW-1185">Reference proteome</keyword>
<accession>A0AAD6UXU3</accession>
<dbReference type="InterPro" id="IPR027974">
    <property type="entry name" value="DUF4470"/>
</dbReference>
<evidence type="ECO:0000313" key="3">
    <source>
        <dbReference type="EMBL" id="KAJ7192590.1"/>
    </source>
</evidence>
<evidence type="ECO:0000259" key="2">
    <source>
        <dbReference type="Pfam" id="PF14737"/>
    </source>
</evidence>